<evidence type="ECO:0000256" key="11">
    <source>
        <dbReference type="ARBA" id="ARBA00023055"/>
    </source>
</evidence>
<dbReference type="InterPro" id="IPR025110">
    <property type="entry name" value="AMP-bd_C"/>
</dbReference>
<evidence type="ECO:0000256" key="16">
    <source>
        <dbReference type="ARBA" id="ARBA00041297"/>
    </source>
</evidence>
<dbReference type="GO" id="GO:0004467">
    <property type="term" value="F:long-chain fatty acid-CoA ligase activity"/>
    <property type="evidence" value="ECO:0007669"/>
    <property type="project" value="UniProtKB-EC"/>
</dbReference>
<keyword evidence="11" id="KW-0445">Lipid transport</keyword>
<comment type="catalytic activity">
    <reaction evidence="15">
        <text>a very long-chain fatty acid + ATP + CoA = a very long-chain fatty acyl-CoA + AMP + diphosphate</text>
        <dbReference type="Rhea" id="RHEA:54536"/>
        <dbReference type="ChEBI" id="CHEBI:30616"/>
        <dbReference type="ChEBI" id="CHEBI:33019"/>
        <dbReference type="ChEBI" id="CHEBI:57287"/>
        <dbReference type="ChEBI" id="CHEBI:58950"/>
        <dbReference type="ChEBI" id="CHEBI:138261"/>
        <dbReference type="ChEBI" id="CHEBI:456215"/>
    </reaction>
    <physiologicalReaction direction="left-to-right" evidence="15">
        <dbReference type="Rhea" id="RHEA:54537"/>
    </physiologicalReaction>
</comment>
<keyword evidence="9" id="KW-0067">ATP-binding</keyword>
<dbReference type="GO" id="GO:0005886">
    <property type="term" value="C:plasma membrane"/>
    <property type="evidence" value="ECO:0007669"/>
    <property type="project" value="UniProtKB-SubCell"/>
</dbReference>
<evidence type="ECO:0000256" key="1">
    <source>
        <dbReference type="ARBA" id="ARBA00004651"/>
    </source>
</evidence>
<dbReference type="Pfam" id="PF00501">
    <property type="entry name" value="AMP-binding"/>
    <property type="match status" value="1"/>
</dbReference>
<comment type="caution">
    <text evidence="24">The sequence shown here is derived from an EMBL/GenBank/DDBJ whole genome shotgun (WGS) entry which is preliminary data.</text>
</comment>
<dbReference type="Proteomes" id="UP000826195">
    <property type="component" value="Unassembled WGS sequence"/>
</dbReference>
<evidence type="ECO:0000256" key="15">
    <source>
        <dbReference type="ARBA" id="ARBA00036527"/>
    </source>
</evidence>
<evidence type="ECO:0000256" key="20">
    <source>
        <dbReference type="ARBA" id="ARBA00068795"/>
    </source>
</evidence>
<dbReference type="FunFam" id="3.40.50.12780:FF:000019">
    <property type="entry name" value="Long-chain fatty acid transporter"/>
    <property type="match status" value="1"/>
</dbReference>
<evidence type="ECO:0000256" key="9">
    <source>
        <dbReference type="ARBA" id="ARBA00022840"/>
    </source>
</evidence>
<dbReference type="NCBIfam" id="NF006134">
    <property type="entry name" value="PRK08279.1"/>
    <property type="match status" value="1"/>
</dbReference>
<dbReference type="GO" id="GO:0005324">
    <property type="term" value="F:long-chain fatty acid transmembrane transporter activity"/>
    <property type="evidence" value="ECO:0007669"/>
    <property type="project" value="TreeGrafter"/>
</dbReference>
<evidence type="ECO:0000256" key="4">
    <source>
        <dbReference type="ARBA" id="ARBA00022475"/>
    </source>
</evidence>
<comment type="similarity">
    <text evidence="2">Belongs to the ATP-dependent AMP-binding enzyme family.</text>
</comment>
<evidence type="ECO:0000313" key="24">
    <source>
        <dbReference type="EMBL" id="KAH0563917.1"/>
    </source>
</evidence>
<keyword evidence="3" id="KW-0813">Transport</keyword>
<protein>
    <recommendedName>
        <fullName evidence="20">Very long-chain fatty acid transport protein</fullName>
        <ecNumber evidence="14">6.2.1.3</ecNumber>
    </recommendedName>
    <alternativeName>
        <fullName evidence="16">Long-chain-fatty-acid--CoA ligase</fullName>
    </alternativeName>
    <alternativeName>
        <fullName evidence="21">Very-long-chain acyl-CoA synthetase</fullName>
    </alternativeName>
</protein>
<evidence type="ECO:0000313" key="25">
    <source>
        <dbReference type="Proteomes" id="UP000826195"/>
    </source>
</evidence>
<evidence type="ECO:0000256" key="2">
    <source>
        <dbReference type="ARBA" id="ARBA00006432"/>
    </source>
</evidence>
<dbReference type="InterPro" id="IPR020845">
    <property type="entry name" value="AMP-binding_CS"/>
</dbReference>
<comment type="catalytic activity">
    <reaction evidence="18">
        <text>tetracosanoate + ATP + CoA = tetracosanoyl-CoA + AMP + diphosphate</text>
        <dbReference type="Rhea" id="RHEA:33639"/>
        <dbReference type="ChEBI" id="CHEBI:30616"/>
        <dbReference type="ChEBI" id="CHEBI:31014"/>
        <dbReference type="ChEBI" id="CHEBI:33019"/>
        <dbReference type="ChEBI" id="CHEBI:57287"/>
        <dbReference type="ChEBI" id="CHEBI:65052"/>
        <dbReference type="ChEBI" id="CHEBI:456215"/>
    </reaction>
    <physiologicalReaction direction="left-to-right" evidence="18">
        <dbReference type="Rhea" id="RHEA:33640"/>
    </physiologicalReaction>
</comment>
<accession>A0AAV7J4J2</accession>
<dbReference type="GO" id="GO:0005789">
    <property type="term" value="C:endoplasmic reticulum membrane"/>
    <property type="evidence" value="ECO:0007669"/>
    <property type="project" value="TreeGrafter"/>
</dbReference>
<evidence type="ECO:0000256" key="6">
    <source>
        <dbReference type="ARBA" id="ARBA00022692"/>
    </source>
</evidence>
<dbReference type="Gene3D" id="3.30.300.30">
    <property type="match status" value="1"/>
</dbReference>
<dbReference type="InterPro" id="IPR042099">
    <property type="entry name" value="ANL_N_sf"/>
</dbReference>
<dbReference type="GO" id="GO:0005778">
    <property type="term" value="C:peroxisomal membrane"/>
    <property type="evidence" value="ECO:0007669"/>
    <property type="project" value="UniProtKB-SubCell"/>
</dbReference>
<evidence type="ECO:0000256" key="8">
    <source>
        <dbReference type="ARBA" id="ARBA00022832"/>
    </source>
</evidence>
<reference evidence="24 25" key="1">
    <citation type="journal article" date="2021" name="J. Hered.">
        <title>A chromosome-level genome assembly of the parasitoid wasp, Cotesia glomerata (Hymenoptera: Braconidae).</title>
        <authorList>
            <person name="Pinto B.J."/>
            <person name="Weis J.J."/>
            <person name="Gamble T."/>
            <person name="Ode P.J."/>
            <person name="Paul R."/>
            <person name="Zaspel J.M."/>
        </authorList>
    </citation>
    <scope>NUCLEOTIDE SEQUENCE [LARGE SCALE GENOMIC DNA]</scope>
    <source>
        <strain evidence="24">CgM1</strain>
    </source>
</reference>
<dbReference type="EMBL" id="JAHXZJ010000002">
    <property type="protein sequence ID" value="KAH0563917.1"/>
    <property type="molecule type" value="Genomic_DNA"/>
</dbReference>
<feature type="domain" description="AMP-binding enzyme C-terminal" evidence="23">
    <location>
        <begin position="526"/>
        <end position="601"/>
    </location>
</feature>
<evidence type="ECO:0000256" key="19">
    <source>
        <dbReference type="ARBA" id="ARBA00060276"/>
    </source>
</evidence>
<dbReference type="PANTHER" id="PTHR43107">
    <property type="entry name" value="LONG-CHAIN FATTY ACID TRANSPORT PROTEIN"/>
    <property type="match status" value="1"/>
</dbReference>
<comment type="function">
    <text evidence="19">Acyl-CoA synthetase required for both the import of long chain fatty acids (LCFAs) (C14-C18) and the activation very long chain fatty acids (VLCFAs) (C20-C26) by esterification of the fatty acids into metabolically active CoA-thioesters for subsequent degradation or incorporation into phospholipids. The transport and fatty acyl-CoA synthetase activities are genetically separable and are thus independent activities. Esterifies VLCFAs in the peroxisome matrix. The VLCFAs are actively transported into peroxisomes by a PXA1-PXA2 heterodimeric transporter in the peroxisomal membrane.</text>
</comment>
<dbReference type="PROSITE" id="PS00455">
    <property type="entry name" value="AMP_BINDING"/>
    <property type="match status" value="1"/>
</dbReference>
<evidence type="ECO:0000256" key="3">
    <source>
        <dbReference type="ARBA" id="ARBA00022448"/>
    </source>
</evidence>
<dbReference type="Pfam" id="PF13193">
    <property type="entry name" value="AMP-binding_C"/>
    <property type="match status" value="1"/>
</dbReference>
<dbReference type="EC" id="6.2.1.3" evidence="14"/>
<evidence type="ECO:0000256" key="18">
    <source>
        <dbReference type="ARBA" id="ARBA00048666"/>
    </source>
</evidence>
<keyword evidence="8" id="KW-0443">Lipid metabolism</keyword>
<dbReference type="FunFam" id="3.30.300.30:FF:000002">
    <property type="entry name" value="Long-chain fatty acid transport protein 1"/>
    <property type="match status" value="1"/>
</dbReference>
<dbReference type="GO" id="GO:0005524">
    <property type="term" value="F:ATP binding"/>
    <property type="evidence" value="ECO:0007669"/>
    <property type="project" value="UniProtKB-KW"/>
</dbReference>
<keyword evidence="12" id="KW-0472">Membrane</keyword>
<evidence type="ECO:0000256" key="21">
    <source>
        <dbReference type="ARBA" id="ARBA00078285"/>
    </source>
</evidence>
<dbReference type="AlphaFoldDB" id="A0AAV7J4J2"/>
<dbReference type="Gene3D" id="3.40.50.12780">
    <property type="entry name" value="N-terminal domain of ligase-like"/>
    <property type="match status" value="1"/>
</dbReference>
<evidence type="ECO:0000256" key="17">
    <source>
        <dbReference type="ARBA" id="ARBA00046271"/>
    </source>
</evidence>
<dbReference type="GO" id="GO:0044539">
    <property type="term" value="P:long-chain fatty acid import into cell"/>
    <property type="evidence" value="ECO:0007669"/>
    <property type="project" value="TreeGrafter"/>
</dbReference>
<keyword evidence="5" id="KW-0436">Ligase</keyword>
<evidence type="ECO:0000256" key="12">
    <source>
        <dbReference type="ARBA" id="ARBA00023136"/>
    </source>
</evidence>
<evidence type="ECO:0000256" key="5">
    <source>
        <dbReference type="ARBA" id="ARBA00022598"/>
    </source>
</evidence>
<keyword evidence="10" id="KW-1133">Transmembrane helix</keyword>
<feature type="domain" description="AMP-dependent synthetase/ligase" evidence="22">
    <location>
        <begin position="88"/>
        <end position="436"/>
    </location>
</feature>
<evidence type="ECO:0000259" key="23">
    <source>
        <dbReference type="Pfam" id="PF13193"/>
    </source>
</evidence>
<keyword evidence="25" id="KW-1185">Reference proteome</keyword>
<evidence type="ECO:0000259" key="22">
    <source>
        <dbReference type="Pfam" id="PF00501"/>
    </source>
</evidence>
<dbReference type="InterPro" id="IPR045851">
    <property type="entry name" value="AMP-bd_C_sf"/>
</dbReference>
<evidence type="ECO:0000256" key="7">
    <source>
        <dbReference type="ARBA" id="ARBA00022741"/>
    </source>
</evidence>
<evidence type="ECO:0000256" key="10">
    <source>
        <dbReference type="ARBA" id="ARBA00022989"/>
    </source>
</evidence>
<dbReference type="PANTHER" id="PTHR43107:SF21">
    <property type="entry name" value="FATTY ACID TRANSPORT PROTEIN 1, ISOFORM F-RELATED"/>
    <property type="match status" value="1"/>
</dbReference>
<keyword evidence="6" id="KW-0812">Transmembrane</keyword>
<name>A0AAV7J4J2_COTGL</name>
<gene>
    <name evidence="24" type="ORF">KQX54_008082</name>
</gene>
<evidence type="ECO:0000256" key="14">
    <source>
        <dbReference type="ARBA" id="ARBA00026121"/>
    </source>
</evidence>
<organism evidence="24 25">
    <name type="scientific">Cotesia glomerata</name>
    <name type="common">Lepidopteran parasitic wasp</name>
    <name type="synonym">Apanteles glomeratus</name>
    <dbReference type="NCBI Taxonomy" id="32391"/>
    <lineage>
        <taxon>Eukaryota</taxon>
        <taxon>Metazoa</taxon>
        <taxon>Ecdysozoa</taxon>
        <taxon>Arthropoda</taxon>
        <taxon>Hexapoda</taxon>
        <taxon>Insecta</taxon>
        <taxon>Pterygota</taxon>
        <taxon>Neoptera</taxon>
        <taxon>Endopterygota</taxon>
        <taxon>Hymenoptera</taxon>
        <taxon>Apocrita</taxon>
        <taxon>Ichneumonoidea</taxon>
        <taxon>Braconidae</taxon>
        <taxon>Microgastrinae</taxon>
        <taxon>Cotesia</taxon>
    </lineage>
</organism>
<dbReference type="SUPFAM" id="SSF56801">
    <property type="entry name" value="Acetyl-CoA synthetase-like"/>
    <property type="match status" value="1"/>
</dbReference>
<sequence>MDIRFACLVVTIAILMAAGVVARIGSFTRITQIAVTALLIPLFYKYHRRIYVIIRTLPRDIKFLYRYLNADRETKRFVKNNTTVMKIFSERVKLYPNKPCFIFEERTWTNAEINEYSNRIANTFIKHGYVKGDAVALMMTNRPEFIATWLGLGKIGVITALINTNLRLQLLSHCLTVAKVKGVIYAAEFSSAIDEISDSIEGIKKYKEEAGLNDAQQGTENLDKLMSEASSENPVVENEPGYRDNLLYIYTSGTTGLPKAVLMPNSRYLLVTMATYHMLGLRDGDIMYNPIPLYHMAGGLVGTGCALVKGIPSVLRTKFSVSHYWTDCIKYNCTLAQYIGEMCRYLLSAPARPEDSQHPVRLMVGNGMRPQIWQQFVDRFKIEQVTEVYGSSEGNANIVNVDNQVGAVGFIPSILPKPLHPVAIIRINPETGEPVRGPNGFCIRAEINEPGMFIGLIKQGNASREFNGYLDEEASRKKVIENVFVKGDKAFLTGDILVQDELGYFYFKDRTGDTYRWKGENVATAEVEGVVSNVAGYRDTTVYGVQVPGMEGRAGMAAIVDPECLLDFKALAEGLDRALPSYARPIFLRIVNELEMTGTFKLKKINLQKEGFDPNKIQDKVYFRSGNKEYVEVTPELYQEIISGSTKL</sequence>
<evidence type="ECO:0000256" key="13">
    <source>
        <dbReference type="ARBA" id="ARBA00023140"/>
    </source>
</evidence>
<proteinExistence type="inferred from homology"/>
<dbReference type="InterPro" id="IPR000873">
    <property type="entry name" value="AMP-dep_synth/lig_dom"/>
</dbReference>
<comment type="subcellular location">
    <subcellularLocation>
        <location evidence="1">Cell membrane</location>
        <topology evidence="1">Multi-pass membrane protein</topology>
    </subcellularLocation>
    <subcellularLocation>
        <location evidence="17">Peroxisome membrane</location>
    </subcellularLocation>
</comment>
<keyword evidence="13" id="KW-0576">Peroxisome</keyword>
<keyword evidence="7" id="KW-0547">Nucleotide-binding</keyword>
<keyword evidence="4" id="KW-1003">Cell membrane</keyword>
<keyword evidence="8" id="KW-0276">Fatty acid metabolism</keyword>